<reference evidence="1 2" key="1">
    <citation type="submission" date="2021-01" db="EMBL/GenBank/DDBJ databases">
        <title>Complete genome sequence of Erwinia rhapontici MAFF 311153.</title>
        <authorList>
            <person name="Morohoshi T."/>
            <person name="Someya N."/>
        </authorList>
    </citation>
    <scope>NUCLEOTIDE SEQUENCE [LARGE SCALE GENOMIC DNA]</scope>
    <source>
        <strain evidence="1 2">MAFF 311153</strain>
    </source>
</reference>
<dbReference type="Gene3D" id="2.60.40.4150">
    <property type="entry name" value="Type VI secretion system, lipoprotein SciN"/>
    <property type="match status" value="1"/>
</dbReference>
<dbReference type="Proteomes" id="UP000677515">
    <property type="component" value="Chromosome"/>
</dbReference>
<dbReference type="PANTHER" id="PTHR37625:SF4">
    <property type="entry name" value="OUTER MEMBRANE LIPOPROTEIN"/>
    <property type="match status" value="1"/>
</dbReference>
<keyword evidence="1" id="KW-0449">Lipoprotein</keyword>
<dbReference type="InterPro" id="IPR038706">
    <property type="entry name" value="Type_VI_SciN-like_sf"/>
</dbReference>
<name>A0ABM7MUF3_ERWRD</name>
<evidence type="ECO:0000313" key="2">
    <source>
        <dbReference type="Proteomes" id="UP000677515"/>
    </source>
</evidence>
<dbReference type="PROSITE" id="PS51257">
    <property type="entry name" value="PROKAR_LIPOPROTEIN"/>
    <property type="match status" value="1"/>
</dbReference>
<dbReference type="InterPro" id="IPR017734">
    <property type="entry name" value="T6SS_SciN"/>
</dbReference>
<dbReference type="PANTHER" id="PTHR37625">
    <property type="entry name" value="OUTER MEMBRANE LIPOPROTEIN-RELATED"/>
    <property type="match status" value="1"/>
</dbReference>
<proteinExistence type="predicted"/>
<sequence length="179" mass="20447">MMTKWLKTSAERYTLLFFAIFFISALTSCSLFPGEKNQEVIKVTLLASSDVNLNIHNRPSPLGIYIYELKTPDTFDNSDYYSIINNTNIEFSQQSSKLYQAILMPGEKRNIEIKPGKSSVALGVVAAYRDINIAEWNKAIMFPDVKPVPWWKLIHSEEPKALSIDFSKTSISTIKWIKM</sequence>
<dbReference type="Pfam" id="PF12790">
    <property type="entry name" value="T6SS-SciN"/>
    <property type="match status" value="1"/>
</dbReference>
<evidence type="ECO:0000313" key="1">
    <source>
        <dbReference type="EMBL" id="BCQ32823.1"/>
    </source>
</evidence>
<gene>
    <name evidence="1" type="ORF">ERHA53_01660</name>
</gene>
<protein>
    <submittedName>
        <fullName evidence="1">Type VI secretion system-associated lipoprotein</fullName>
    </submittedName>
</protein>
<keyword evidence="2" id="KW-1185">Reference proteome</keyword>
<dbReference type="EMBL" id="AP024329">
    <property type="protein sequence ID" value="BCQ32823.1"/>
    <property type="molecule type" value="Genomic_DNA"/>
</dbReference>
<organism evidence="1 2">
    <name type="scientific">Erwinia rhapontici</name>
    <name type="common">Pectobacterium rhapontici</name>
    <dbReference type="NCBI Taxonomy" id="55212"/>
    <lineage>
        <taxon>Bacteria</taxon>
        <taxon>Pseudomonadati</taxon>
        <taxon>Pseudomonadota</taxon>
        <taxon>Gammaproteobacteria</taxon>
        <taxon>Enterobacterales</taxon>
        <taxon>Erwiniaceae</taxon>
        <taxon>Erwinia</taxon>
    </lineage>
</organism>
<accession>A0ABM7MUF3</accession>
<dbReference type="NCBIfam" id="TIGR03352">
    <property type="entry name" value="VI_chp_3"/>
    <property type="match status" value="1"/>
</dbReference>
<dbReference type="RefSeq" id="WP_133844509.1">
    <property type="nucleotide sequence ID" value="NZ_AP024329.1"/>
</dbReference>